<dbReference type="Proteomes" id="UP001162992">
    <property type="component" value="Chromosome 14"/>
</dbReference>
<organism evidence="1 2">
    <name type="scientific">Diphasiastrum complanatum</name>
    <name type="common">Issler's clubmoss</name>
    <name type="synonym">Lycopodium complanatum</name>
    <dbReference type="NCBI Taxonomy" id="34168"/>
    <lineage>
        <taxon>Eukaryota</taxon>
        <taxon>Viridiplantae</taxon>
        <taxon>Streptophyta</taxon>
        <taxon>Embryophyta</taxon>
        <taxon>Tracheophyta</taxon>
        <taxon>Lycopodiopsida</taxon>
        <taxon>Lycopodiales</taxon>
        <taxon>Lycopodiaceae</taxon>
        <taxon>Lycopodioideae</taxon>
        <taxon>Diphasiastrum</taxon>
    </lineage>
</organism>
<keyword evidence="2" id="KW-1185">Reference proteome</keyword>
<dbReference type="EMBL" id="CM055105">
    <property type="protein sequence ID" value="KAJ7532091.1"/>
    <property type="molecule type" value="Genomic_DNA"/>
</dbReference>
<evidence type="ECO:0000313" key="1">
    <source>
        <dbReference type="EMBL" id="KAJ7532091.1"/>
    </source>
</evidence>
<sequence length="353" mass="38785">MAAAAAAVASEEEKGEQAMEQPDAECPAKALCKAAADGELARAEQLLKDGCDYSMPDELGVTPLMLAAQHGHASLVRLLLDAGAPWNALDRSGRCAGDYAMEAGHQAAFDMLLNAGIQAELILGAVERQNRLSGVPSNIAYLKSHVHYSENELLDNESKGVMMAWEKPLMEAHAKAICTRGGDILNVGFGMGLIDTAIQSYGPASHTIIEAHPEVHAHMLESGWGKKENVQVVFGRWQDLMPQLCQYDGIFFDTYGEFYEDLRDFHAYLPKLLKPGGIYSYFNGLCANNAFFHVTYCQLVALELAASGFSTQFVPLPVKDCLDERTWLGVKKKYWQLDTYLLPVCQTQDEDET</sequence>
<reference evidence="2" key="1">
    <citation type="journal article" date="2024" name="Proc. Natl. Acad. Sci. U.S.A.">
        <title>Extraordinary preservation of gene collinearity over three hundred million years revealed in homosporous lycophytes.</title>
        <authorList>
            <person name="Li C."/>
            <person name="Wickell D."/>
            <person name="Kuo L.Y."/>
            <person name="Chen X."/>
            <person name="Nie B."/>
            <person name="Liao X."/>
            <person name="Peng D."/>
            <person name="Ji J."/>
            <person name="Jenkins J."/>
            <person name="Williams M."/>
            <person name="Shu S."/>
            <person name="Plott C."/>
            <person name="Barry K."/>
            <person name="Rajasekar S."/>
            <person name="Grimwood J."/>
            <person name="Han X."/>
            <person name="Sun S."/>
            <person name="Hou Z."/>
            <person name="He W."/>
            <person name="Dai G."/>
            <person name="Sun C."/>
            <person name="Schmutz J."/>
            <person name="Leebens-Mack J.H."/>
            <person name="Li F.W."/>
            <person name="Wang L."/>
        </authorList>
    </citation>
    <scope>NUCLEOTIDE SEQUENCE [LARGE SCALE GENOMIC DNA]</scope>
    <source>
        <strain evidence="2">cv. PW_Plant_1</strain>
    </source>
</reference>
<name>A0ACC2BQP8_DIPCM</name>
<protein>
    <submittedName>
        <fullName evidence="1">Uncharacterized protein</fullName>
    </submittedName>
</protein>
<gene>
    <name evidence="1" type="ORF">O6H91_14G072100</name>
</gene>
<evidence type="ECO:0000313" key="2">
    <source>
        <dbReference type="Proteomes" id="UP001162992"/>
    </source>
</evidence>
<comment type="caution">
    <text evidence="1">The sequence shown here is derived from an EMBL/GenBank/DDBJ whole genome shotgun (WGS) entry which is preliminary data.</text>
</comment>
<accession>A0ACC2BQP8</accession>
<proteinExistence type="predicted"/>